<feature type="non-terminal residue" evidence="1">
    <location>
        <position position="184"/>
    </location>
</feature>
<dbReference type="EMBL" id="CAJVQC010026981">
    <property type="protein sequence ID" value="CAG8734970.1"/>
    <property type="molecule type" value="Genomic_DNA"/>
</dbReference>
<evidence type="ECO:0000313" key="1">
    <source>
        <dbReference type="EMBL" id="CAG8734970.1"/>
    </source>
</evidence>
<feature type="non-terminal residue" evidence="1">
    <location>
        <position position="1"/>
    </location>
</feature>
<evidence type="ECO:0000313" key="2">
    <source>
        <dbReference type="Proteomes" id="UP000789920"/>
    </source>
</evidence>
<proteinExistence type="predicted"/>
<gene>
    <name evidence="1" type="ORF">RPERSI_LOCUS12557</name>
</gene>
<sequence length="184" mass="21765">KVVDLIIHYVEYTYSRFKKTEFEKSCGCKIVEFNSQVFGIYAKIKNQSESDFITVLWKTLYLDHTTVWWKRLHLDHYDKFFGDIKWNVCYNIMICYYDDKDDIYSTRQVKSANVGDVFRIIVSPLLIKEKCDKPNNSIYITNDSNHKNIIGQLQAVLLAWLSSKLEPYFSGIITKAYDKKILKE</sequence>
<reference evidence="1" key="1">
    <citation type="submission" date="2021-06" db="EMBL/GenBank/DDBJ databases">
        <authorList>
            <person name="Kallberg Y."/>
            <person name="Tangrot J."/>
            <person name="Rosling A."/>
        </authorList>
    </citation>
    <scope>NUCLEOTIDE SEQUENCE</scope>
    <source>
        <strain evidence="1">MA461A</strain>
    </source>
</reference>
<comment type="caution">
    <text evidence="1">The sequence shown here is derived from an EMBL/GenBank/DDBJ whole genome shotgun (WGS) entry which is preliminary data.</text>
</comment>
<organism evidence="1 2">
    <name type="scientific">Racocetra persica</name>
    <dbReference type="NCBI Taxonomy" id="160502"/>
    <lineage>
        <taxon>Eukaryota</taxon>
        <taxon>Fungi</taxon>
        <taxon>Fungi incertae sedis</taxon>
        <taxon>Mucoromycota</taxon>
        <taxon>Glomeromycotina</taxon>
        <taxon>Glomeromycetes</taxon>
        <taxon>Diversisporales</taxon>
        <taxon>Gigasporaceae</taxon>
        <taxon>Racocetra</taxon>
    </lineage>
</organism>
<name>A0ACA9Q6A9_9GLOM</name>
<protein>
    <submittedName>
        <fullName evidence="1">30097_t:CDS:1</fullName>
    </submittedName>
</protein>
<dbReference type="Proteomes" id="UP000789920">
    <property type="component" value="Unassembled WGS sequence"/>
</dbReference>
<accession>A0ACA9Q6A9</accession>
<keyword evidence="2" id="KW-1185">Reference proteome</keyword>